<dbReference type="InterPro" id="IPR024442">
    <property type="entry name" value="Transposase_Zn_ribbon"/>
</dbReference>
<evidence type="ECO:0000259" key="1">
    <source>
        <dbReference type="SMART" id="SM01126"/>
    </source>
</evidence>
<dbReference type="InterPro" id="IPR053164">
    <property type="entry name" value="IS1016-like_transposase"/>
</dbReference>
<sequence length="307" mass="33833">MIGMAQSITDPIFHDEAKALAHIEASRWAGEPSCPHCGSLNVRKMGGKTQAGMFLCNDCRDKFTVRTGTVMERSHVPLHKWLLATHLMAASKKGMSAKQMERMLGVTYKTAWFLCHRIREAMDGAAPQGPLGGPGEIVEADETYVGGKAKNRAYRAPAPKKPVVALVHHTGNVRSFHVANVTAKNVRPLLVTHVDRASHLITDESPIYTRVGREFVAHSTVNHSTGQYVTGGGLKHTNTVEGFFSIFKRGVIGTYHHMSEAHLGRYCAEFDLRYNTRAMTDGERAALILKGGEGRRLTYRRTDKIAA</sequence>
<dbReference type="Proteomes" id="UP000529795">
    <property type="component" value="Unassembled WGS sequence"/>
</dbReference>
<organism evidence="2 3">
    <name type="scientific">Sphingomonas jinjuensis</name>
    <dbReference type="NCBI Taxonomy" id="535907"/>
    <lineage>
        <taxon>Bacteria</taxon>
        <taxon>Pseudomonadati</taxon>
        <taxon>Pseudomonadota</taxon>
        <taxon>Alphaproteobacteria</taxon>
        <taxon>Sphingomonadales</taxon>
        <taxon>Sphingomonadaceae</taxon>
        <taxon>Sphingomonas</taxon>
    </lineage>
</organism>
<reference evidence="2 3" key="1">
    <citation type="submission" date="2020-08" db="EMBL/GenBank/DDBJ databases">
        <title>Genomic Encyclopedia of Type Strains, Phase IV (KMG-IV): sequencing the most valuable type-strain genomes for metagenomic binning, comparative biology and taxonomic classification.</title>
        <authorList>
            <person name="Goeker M."/>
        </authorList>
    </citation>
    <scope>NUCLEOTIDE SEQUENCE [LARGE SCALE GENOMIC DNA]</scope>
    <source>
        <strain evidence="2 3">YC6723</strain>
    </source>
</reference>
<evidence type="ECO:0000313" key="2">
    <source>
        <dbReference type="EMBL" id="MBB4155098.1"/>
    </source>
</evidence>
<gene>
    <name evidence="2" type="ORF">GGQ80_003015</name>
</gene>
<evidence type="ECO:0000313" key="3">
    <source>
        <dbReference type="Proteomes" id="UP000529795"/>
    </source>
</evidence>
<feature type="domain" description="ISXO2-like transposase" evidence="1">
    <location>
        <begin position="130"/>
        <end position="275"/>
    </location>
</feature>
<dbReference type="InterPro" id="IPR024445">
    <property type="entry name" value="Tnp_ISXO2-like"/>
</dbReference>
<name>A0A840FME3_9SPHN</name>
<protein>
    <submittedName>
        <fullName evidence="2">Transposase-like protein</fullName>
    </submittedName>
</protein>
<dbReference type="PANTHER" id="PTHR47163:SF2">
    <property type="entry name" value="SI:DKEY-17M8.2"/>
    <property type="match status" value="1"/>
</dbReference>
<keyword evidence="3" id="KW-1185">Reference proteome</keyword>
<comment type="caution">
    <text evidence="2">The sequence shown here is derived from an EMBL/GenBank/DDBJ whole genome shotgun (WGS) entry which is preliminary data.</text>
</comment>
<proteinExistence type="predicted"/>
<dbReference type="Pfam" id="PF12760">
    <property type="entry name" value="Zn_ribbon_IS1595"/>
    <property type="match status" value="1"/>
</dbReference>
<dbReference type="NCBIfam" id="NF033547">
    <property type="entry name" value="transpos_IS1595"/>
    <property type="match status" value="1"/>
</dbReference>
<accession>A0A840FME3</accession>
<dbReference type="PANTHER" id="PTHR47163">
    <property type="entry name" value="DDE_TNP_IS1595 DOMAIN-CONTAINING PROTEIN"/>
    <property type="match status" value="1"/>
</dbReference>
<dbReference type="Pfam" id="PF12762">
    <property type="entry name" value="DDE_Tnp_IS1595"/>
    <property type="match status" value="1"/>
</dbReference>
<dbReference type="AlphaFoldDB" id="A0A840FME3"/>
<dbReference type="EMBL" id="JACIEV010000009">
    <property type="protein sequence ID" value="MBB4155098.1"/>
    <property type="molecule type" value="Genomic_DNA"/>
</dbReference>
<dbReference type="SMART" id="SM01126">
    <property type="entry name" value="DDE_Tnp_IS1595"/>
    <property type="match status" value="1"/>
</dbReference>